<dbReference type="Proteomes" id="UP000007266">
    <property type="component" value="Linkage group 9"/>
</dbReference>
<dbReference type="AlphaFoldDB" id="D6WZX9"/>
<protein>
    <recommendedName>
        <fullName evidence="2">Deltamethrin resistance protein prag01 domain-containing protein</fullName>
    </recommendedName>
</protein>
<dbReference type="STRING" id="7070.D6WZX9"/>
<reference evidence="3 4" key="2">
    <citation type="journal article" date="2010" name="Nucleic Acids Res.">
        <title>BeetleBase in 2010: revisions to provide comprehensive genomic information for Tribolium castaneum.</title>
        <authorList>
            <person name="Kim H.S."/>
            <person name="Murphy T."/>
            <person name="Xia J."/>
            <person name="Caragea D."/>
            <person name="Park Y."/>
            <person name="Beeman R.W."/>
            <person name="Lorenzen M.D."/>
            <person name="Butcher S."/>
            <person name="Manak J.R."/>
            <person name="Brown S.J."/>
        </authorList>
    </citation>
    <scope>GENOME REANNOTATION</scope>
    <source>
        <strain evidence="3 4">Georgia GA2</strain>
    </source>
</reference>
<dbReference type="InterPro" id="IPR031973">
    <property type="entry name" value="Deltameth_res_prag01"/>
</dbReference>
<dbReference type="HOGENOM" id="CLU_2336339_0_0_1"/>
<dbReference type="FunCoup" id="D6WZX9">
    <property type="interactions" value="225"/>
</dbReference>
<evidence type="ECO:0000256" key="1">
    <source>
        <dbReference type="SAM" id="Phobius"/>
    </source>
</evidence>
<dbReference type="Pfam" id="PF16020">
    <property type="entry name" value="Deltameth_res"/>
    <property type="match status" value="1"/>
</dbReference>
<evidence type="ECO:0000313" key="4">
    <source>
        <dbReference type="Proteomes" id="UP000007266"/>
    </source>
</evidence>
<accession>D6WZX9</accession>
<evidence type="ECO:0000259" key="2">
    <source>
        <dbReference type="Pfam" id="PF16020"/>
    </source>
</evidence>
<dbReference type="KEGG" id="tca:107398699"/>
<dbReference type="InParanoid" id="D6WZX9"/>
<dbReference type="PANTHER" id="PTHR22133:SF2">
    <property type="entry name" value="AT01821P-RELATED"/>
    <property type="match status" value="1"/>
</dbReference>
<keyword evidence="1" id="KW-0812">Transmembrane</keyword>
<organism evidence="3 4">
    <name type="scientific">Tribolium castaneum</name>
    <name type="common">Red flour beetle</name>
    <dbReference type="NCBI Taxonomy" id="7070"/>
    <lineage>
        <taxon>Eukaryota</taxon>
        <taxon>Metazoa</taxon>
        <taxon>Ecdysozoa</taxon>
        <taxon>Arthropoda</taxon>
        <taxon>Hexapoda</taxon>
        <taxon>Insecta</taxon>
        <taxon>Pterygota</taxon>
        <taxon>Neoptera</taxon>
        <taxon>Endopterygota</taxon>
        <taxon>Coleoptera</taxon>
        <taxon>Polyphaga</taxon>
        <taxon>Cucujiformia</taxon>
        <taxon>Tenebrionidae</taxon>
        <taxon>Tenebrionidae incertae sedis</taxon>
        <taxon>Tribolium</taxon>
    </lineage>
</organism>
<evidence type="ECO:0000313" key="3">
    <source>
        <dbReference type="EMBL" id="EFA09628.1"/>
    </source>
</evidence>
<reference evidence="3 4" key="1">
    <citation type="journal article" date="2008" name="Nature">
        <title>The genome of the model beetle and pest Tribolium castaneum.</title>
        <authorList>
            <consortium name="Tribolium Genome Sequencing Consortium"/>
            <person name="Richards S."/>
            <person name="Gibbs R.A."/>
            <person name="Weinstock G.M."/>
            <person name="Brown S.J."/>
            <person name="Denell R."/>
            <person name="Beeman R.W."/>
            <person name="Gibbs R."/>
            <person name="Beeman R.W."/>
            <person name="Brown S.J."/>
            <person name="Bucher G."/>
            <person name="Friedrich M."/>
            <person name="Grimmelikhuijzen C.J."/>
            <person name="Klingler M."/>
            <person name="Lorenzen M."/>
            <person name="Richards S."/>
            <person name="Roth S."/>
            <person name="Schroder R."/>
            <person name="Tautz D."/>
            <person name="Zdobnov E.M."/>
            <person name="Muzny D."/>
            <person name="Gibbs R.A."/>
            <person name="Weinstock G.M."/>
            <person name="Attaway T."/>
            <person name="Bell S."/>
            <person name="Buhay C.J."/>
            <person name="Chandrabose M.N."/>
            <person name="Chavez D."/>
            <person name="Clerk-Blankenburg K.P."/>
            <person name="Cree A."/>
            <person name="Dao M."/>
            <person name="Davis C."/>
            <person name="Chacko J."/>
            <person name="Dinh H."/>
            <person name="Dugan-Rocha S."/>
            <person name="Fowler G."/>
            <person name="Garner T.T."/>
            <person name="Garnes J."/>
            <person name="Gnirke A."/>
            <person name="Hawes A."/>
            <person name="Hernandez J."/>
            <person name="Hines S."/>
            <person name="Holder M."/>
            <person name="Hume J."/>
            <person name="Jhangiani S.N."/>
            <person name="Joshi V."/>
            <person name="Khan Z.M."/>
            <person name="Jackson L."/>
            <person name="Kovar C."/>
            <person name="Kowis A."/>
            <person name="Lee S."/>
            <person name="Lewis L.R."/>
            <person name="Margolis J."/>
            <person name="Morgan M."/>
            <person name="Nazareth L.V."/>
            <person name="Nguyen N."/>
            <person name="Okwuonu G."/>
            <person name="Parker D."/>
            <person name="Richards S."/>
            <person name="Ruiz S.J."/>
            <person name="Santibanez J."/>
            <person name="Savard J."/>
            <person name="Scherer S.E."/>
            <person name="Schneider B."/>
            <person name="Sodergren E."/>
            <person name="Tautz D."/>
            <person name="Vattahil S."/>
            <person name="Villasana D."/>
            <person name="White C.S."/>
            <person name="Wright R."/>
            <person name="Park Y."/>
            <person name="Beeman R.W."/>
            <person name="Lord J."/>
            <person name="Oppert B."/>
            <person name="Lorenzen M."/>
            <person name="Brown S."/>
            <person name="Wang L."/>
            <person name="Savard J."/>
            <person name="Tautz D."/>
            <person name="Richards S."/>
            <person name="Weinstock G."/>
            <person name="Gibbs R.A."/>
            <person name="Liu Y."/>
            <person name="Worley K."/>
            <person name="Weinstock G."/>
            <person name="Elsik C.G."/>
            <person name="Reese J.T."/>
            <person name="Elhaik E."/>
            <person name="Landan G."/>
            <person name="Graur D."/>
            <person name="Arensburger P."/>
            <person name="Atkinson P."/>
            <person name="Beeman R.W."/>
            <person name="Beidler J."/>
            <person name="Brown S.J."/>
            <person name="Demuth J.P."/>
            <person name="Drury D.W."/>
            <person name="Du Y.Z."/>
            <person name="Fujiwara H."/>
            <person name="Lorenzen M."/>
            <person name="Maselli V."/>
            <person name="Osanai M."/>
            <person name="Park Y."/>
            <person name="Robertson H.M."/>
            <person name="Tu Z."/>
            <person name="Wang J.J."/>
            <person name="Wang S."/>
            <person name="Richards S."/>
            <person name="Song H."/>
            <person name="Zhang L."/>
            <person name="Sodergren E."/>
            <person name="Werner D."/>
            <person name="Stanke M."/>
            <person name="Morgenstern B."/>
            <person name="Solovyev V."/>
            <person name="Kosarev P."/>
            <person name="Brown G."/>
            <person name="Chen H.C."/>
            <person name="Ermolaeva O."/>
            <person name="Hlavina W."/>
            <person name="Kapustin Y."/>
            <person name="Kiryutin B."/>
            <person name="Kitts P."/>
            <person name="Maglott D."/>
            <person name="Pruitt K."/>
            <person name="Sapojnikov V."/>
            <person name="Souvorov A."/>
            <person name="Mackey A.J."/>
            <person name="Waterhouse R.M."/>
            <person name="Wyder S."/>
            <person name="Zdobnov E.M."/>
            <person name="Zdobnov E.M."/>
            <person name="Wyder S."/>
            <person name="Kriventseva E.V."/>
            <person name="Kadowaki T."/>
            <person name="Bork P."/>
            <person name="Aranda M."/>
            <person name="Bao R."/>
            <person name="Beermann A."/>
            <person name="Berns N."/>
            <person name="Bolognesi R."/>
            <person name="Bonneton F."/>
            <person name="Bopp D."/>
            <person name="Brown S.J."/>
            <person name="Bucher G."/>
            <person name="Butts T."/>
            <person name="Chaumot A."/>
            <person name="Denell R.E."/>
            <person name="Ferrier D.E."/>
            <person name="Friedrich M."/>
            <person name="Gordon C.M."/>
            <person name="Jindra M."/>
            <person name="Klingler M."/>
            <person name="Lan Q."/>
            <person name="Lattorff H.M."/>
            <person name="Laudet V."/>
            <person name="von Levetsow C."/>
            <person name="Liu Z."/>
            <person name="Lutz R."/>
            <person name="Lynch J.A."/>
            <person name="da Fonseca R.N."/>
            <person name="Posnien N."/>
            <person name="Reuter R."/>
            <person name="Roth S."/>
            <person name="Savard J."/>
            <person name="Schinko J.B."/>
            <person name="Schmitt C."/>
            <person name="Schoppmeier M."/>
            <person name="Schroder R."/>
            <person name="Shippy T.D."/>
            <person name="Simonnet F."/>
            <person name="Marques-Souza H."/>
            <person name="Tautz D."/>
            <person name="Tomoyasu Y."/>
            <person name="Trauner J."/>
            <person name="Van der Zee M."/>
            <person name="Vervoort M."/>
            <person name="Wittkopp N."/>
            <person name="Wimmer E.A."/>
            <person name="Yang X."/>
            <person name="Jones A.K."/>
            <person name="Sattelle D.B."/>
            <person name="Ebert P.R."/>
            <person name="Nelson D."/>
            <person name="Scott J.G."/>
            <person name="Beeman R.W."/>
            <person name="Muthukrishnan S."/>
            <person name="Kramer K.J."/>
            <person name="Arakane Y."/>
            <person name="Beeman R.W."/>
            <person name="Zhu Q."/>
            <person name="Hogenkamp D."/>
            <person name="Dixit R."/>
            <person name="Oppert B."/>
            <person name="Jiang H."/>
            <person name="Zou Z."/>
            <person name="Marshall J."/>
            <person name="Elpidina E."/>
            <person name="Vinokurov K."/>
            <person name="Oppert C."/>
            <person name="Zou Z."/>
            <person name="Evans J."/>
            <person name="Lu Z."/>
            <person name="Zhao P."/>
            <person name="Sumathipala N."/>
            <person name="Altincicek B."/>
            <person name="Vilcinskas A."/>
            <person name="Williams M."/>
            <person name="Hultmark D."/>
            <person name="Hetru C."/>
            <person name="Jiang H."/>
            <person name="Grimmelikhuijzen C.J."/>
            <person name="Hauser F."/>
            <person name="Cazzamali G."/>
            <person name="Williamson M."/>
            <person name="Park Y."/>
            <person name="Li B."/>
            <person name="Tanaka Y."/>
            <person name="Predel R."/>
            <person name="Neupert S."/>
            <person name="Schachtner J."/>
            <person name="Verleyen P."/>
            <person name="Raible F."/>
            <person name="Bork P."/>
            <person name="Friedrich M."/>
            <person name="Walden K.K."/>
            <person name="Robertson H.M."/>
            <person name="Angeli S."/>
            <person name="Foret S."/>
            <person name="Bucher G."/>
            <person name="Schuetz S."/>
            <person name="Maleszka R."/>
            <person name="Wimmer E.A."/>
            <person name="Beeman R.W."/>
            <person name="Lorenzen M."/>
            <person name="Tomoyasu Y."/>
            <person name="Miller S.C."/>
            <person name="Grossmann D."/>
            <person name="Bucher G."/>
        </authorList>
    </citation>
    <scope>NUCLEOTIDE SEQUENCE [LARGE SCALE GENOMIC DNA]</scope>
    <source>
        <strain evidence="3 4">Georgia GA2</strain>
    </source>
</reference>
<dbReference type="OrthoDB" id="9981889at2759"/>
<keyword evidence="1" id="KW-0472">Membrane</keyword>
<keyword evidence="1" id="KW-1133">Transmembrane helix</keyword>
<dbReference type="PhylomeDB" id="D6WZX9"/>
<dbReference type="PANTHER" id="PTHR22133">
    <property type="entry name" value="AT01821P-RELATED"/>
    <property type="match status" value="1"/>
</dbReference>
<sequence length="98" mass="11155">MQTVKTLRRLLPKTKSVHLDQKSYAKKIEFPQVTMNDLPSPEGDYYTQNNARQSKYNMHLMIGVGSLIGTIAFGVATDMYNLLSDVPEQPAEIDCYRE</sequence>
<dbReference type="EMBL" id="KQ971372">
    <property type="protein sequence ID" value="EFA09628.1"/>
    <property type="molecule type" value="Genomic_DNA"/>
</dbReference>
<name>D6WZX9_TRICA</name>
<gene>
    <name evidence="3" type="primary">AUGUSTUS-3.0.2_11750</name>
    <name evidence="3" type="ORF">TcasGA2_TC011750</name>
</gene>
<proteinExistence type="predicted"/>
<feature type="domain" description="Deltamethrin resistance protein prag01" evidence="2">
    <location>
        <begin position="36"/>
        <end position="87"/>
    </location>
</feature>
<keyword evidence="4" id="KW-1185">Reference proteome</keyword>
<feature type="transmembrane region" description="Helical" evidence="1">
    <location>
        <begin position="56"/>
        <end position="76"/>
    </location>
</feature>